<feature type="region of interest" description="Disordered" evidence="1">
    <location>
        <begin position="28"/>
        <end position="56"/>
    </location>
</feature>
<dbReference type="AlphaFoldDB" id="A0A2A8D4W6"/>
<feature type="signal peptide" evidence="2">
    <location>
        <begin position="1"/>
        <end position="25"/>
    </location>
</feature>
<organism evidence="4 5">
    <name type="scientific">Rothia dentocariosa</name>
    <dbReference type="NCBI Taxonomy" id="2047"/>
    <lineage>
        <taxon>Bacteria</taxon>
        <taxon>Bacillati</taxon>
        <taxon>Actinomycetota</taxon>
        <taxon>Actinomycetes</taxon>
        <taxon>Micrococcales</taxon>
        <taxon>Micrococcaceae</taxon>
        <taxon>Rothia</taxon>
    </lineage>
</organism>
<dbReference type="Pfam" id="PF19843">
    <property type="entry name" value="DUF6318"/>
    <property type="match status" value="1"/>
</dbReference>
<evidence type="ECO:0000256" key="1">
    <source>
        <dbReference type="SAM" id="MobiDB-lite"/>
    </source>
</evidence>
<evidence type="ECO:0000313" key="4">
    <source>
        <dbReference type="EMBL" id="PEN15914.1"/>
    </source>
</evidence>
<feature type="domain" description="DUF6318" evidence="3">
    <location>
        <begin position="66"/>
        <end position="224"/>
    </location>
</feature>
<feature type="chain" id="PRO_5012992910" description="DUF6318 domain-containing protein" evidence="2">
    <location>
        <begin position="26"/>
        <end position="240"/>
    </location>
</feature>
<reference evidence="4" key="1">
    <citation type="submission" date="2017-10" db="EMBL/GenBank/DDBJ databases">
        <title>Kefir isolates.</title>
        <authorList>
            <person name="Kim Y."/>
            <person name="Blasche S."/>
        </authorList>
    </citation>
    <scope>NUCLEOTIDE SEQUENCE [LARGE SCALE GENOMIC DNA]</scope>
    <source>
        <strain evidence="4">OG2-2</strain>
    </source>
</reference>
<gene>
    <name evidence="4" type="ORF">CRM92_07395</name>
</gene>
<feature type="compositionally biased region" description="Low complexity" evidence="1">
    <location>
        <begin position="28"/>
        <end position="46"/>
    </location>
</feature>
<dbReference type="InterPro" id="IPR046281">
    <property type="entry name" value="DUF6318"/>
</dbReference>
<evidence type="ECO:0000259" key="3">
    <source>
        <dbReference type="Pfam" id="PF19843"/>
    </source>
</evidence>
<protein>
    <recommendedName>
        <fullName evidence="3">DUF6318 domain-containing protein</fullName>
    </recommendedName>
</protein>
<name>A0A2A8D4W6_9MICC</name>
<feature type="compositionally biased region" description="Basic and acidic residues" evidence="1">
    <location>
        <begin position="47"/>
        <end position="56"/>
    </location>
</feature>
<sequence>MSSLIVTRRNAALGVLGAGTAAALAACSSSNSNSNSSGGSSSSSKSEPAKDYKGEVKFDSFDTSAGEYVPATRTEPAKNVPVPKLPENSNEKSVEAFYTHIGYYAACIQYLLATGDDGPFRKGAYKEDEVQIIYQDPNWSQILPKVKNGEMWLGNPTVTIETLTAQPEINGDRYKWSIQLSMNIGEFMATPEGASDIPPGEGYVKVPGTFIGTYSDNKWSVATTQTGNTETVSPKAKSNG</sequence>
<evidence type="ECO:0000313" key="5">
    <source>
        <dbReference type="Proteomes" id="UP000219947"/>
    </source>
</evidence>
<dbReference type="Proteomes" id="UP000219947">
    <property type="component" value="Unassembled WGS sequence"/>
</dbReference>
<comment type="caution">
    <text evidence="4">The sequence shown here is derived from an EMBL/GenBank/DDBJ whole genome shotgun (WGS) entry which is preliminary data.</text>
</comment>
<keyword evidence="2" id="KW-0732">Signal</keyword>
<evidence type="ECO:0000256" key="2">
    <source>
        <dbReference type="SAM" id="SignalP"/>
    </source>
</evidence>
<proteinExistence type="predicted"/>
<dbReference type="EMBL" id="PDEV01000003">
    <property type="protein sequence ID" value="PEN15914.1"/>
    <property type="molecule type" value="Genomic_DNA"/>
</dbReference>
<keyword evidence="5" id="KW-1185">Reference proteome</keyword>
<accession>A0A2A8D4W6</accession>